<evidence type="ECO:0000256" key="1">
    <source>
        <dbReference type="ARBA" id="ARBA00001393"/>
    </source>
</evidence>
<dbReference type="FunFam" id="3.40.50.1970:FF:000007">
    <property type="entry name" value="Pentafunctional AROM polypeptide"/>
    <property type="match status" value="1"/>
</dbReference>
<gene>
    <name evidence="22" type="primary">aroB</name>
    <name evidence="22" type="ORF">IAC76_05905</name>
</gene>
<evidence type="ECO:0000256" key="16">
    <source>
        <dbReference type="ARBA" id="ARBA00023141"/>
    </source>
</evidence>
<dbReference type="InterPro" id="IPR050071">
    <property type="entry name" value="Dehydroquinate_synthase"/>
</dbReference>
<comment type="cofactor">
    <cofactor evidence="2">
        <name>NAD(+)</name>
        <dbReference type="ChEBI" id="CHEBI:57540"/>
    </cofactor>
</comment>
<keyword evidence="10" id="KW-0963">Cytoplasm</keyword>
<evidence type="ECO:0000256" key="11">
    <source>
        <dbReference type="ARBA" id="ARBA00022605"/>
    </source>
</evidence>
<dbReference type="PANTHER" id="PTHR43622:SF7">
    <property type="entry name" value="3-DEHYDROQUINATE SYNTHASE, CHLOROPLASTIC"/>
    <property type="match status" value="1"/>
</dbReference>
<comment type="cofactor">
    <cofactor evidence="3">
        <name>Co(2+)</name>
        <dbReference type="ChEBI" id="CHEBI:48828"/>
    </cofactor>
</comment>
<dbReference type="Pfam" id="PF24621">
    <property type="entry name" value="DHQS_C"/>
    <property type="match status" value="1"/>
</dbReference>
<dbReference type="Pfam" id="PF01761">
    <property type="entry name" value="DHQ_synthase"/>
    <property type="match status" value="1"/>
</dbReference>
<keyword evidence="18" id="KW-0170">Cobalt</keyword>
<dbReference type="GO" id="GO:0009073">
    <property type="term" value="P:aromatic amino acid family biosynthetic process"/>
    <property type="evidence" value="ECO:0007669"/>
    <property type="project" value="UniProtKB-KW"/>
</dbReference>
<keyword evidence="14" id="KW-0862">Zinc</keyword>
<dbReference type="SUPFAM" id="SSF56796">
    <property type="entry name" value="Dehydroquinate synthase-like"/>
    <property type="match status" value="1"/>
</dbReference>
<dbReference type="PANTHER" id="PTHR43622">
    <property type="entry name" value="3-DEHYDROQUINATE SYNTHASE"/>
    <property type="match status" value="1"/>
</dbReference>
<evidence type="ECO:0000256" key="6">
    <source>
        <dbReference type="ARBA" id="ARBA00004661"/>
    </source>
</evidence>
<evidence type="ECO:0000256" key="12">
    <source>
        <dbReference type="ARBA" id="ARBA00022723"/>
    </source>
</evidence>
<feature type="domain" description="3-dehydroquinate synthase N-terminal" evidence="20">
    <location>
        <begin position="64"/>
        <end position="176"/>
    </location>
</feature>
<keyword evidence="17 22" id="KW-0456">Lyase</keyword>
<evidence type="ECO:0000256" key="2">
    <source>
        <dbReference type="ARBA" id="ARBA00001911"/>
    </source>
</evidence>
<evidence type="ECO:0000256" key="10">
    <source>
        <dbReference type="ARBA" id="ARBA00022490"/>
    </source>
</evidence>
<evidence type="ECO:0000256" key="19">
    <source>
        <dbReference type="NCBIfam" id="TIGR01357"/>
    </source>
</evidence>
<dbReference type="EMBL" id="JADIND010000124">
    <property type="protein sequence ID" value="MBO8430904.1"/>
    <property type="molecule type" value="Genomic_DNA"/>
</dbReference>
<dbReference type="EC" id="4.2.3.4" evidence="8 19"/>
<dbReference type="InterPro" id="IPR030960">
    <property type="entry name" value="DHQS/DOIS_N"/>
</dbReference>
<reference evidence="22" key="2">
    <citation type="journal article" date="2021" name="PeerJ">
        <title>Extensive microbial diversity within the chicken gut microbiome revealed by metagenomics and culture.</title>
        <authorList>
            <person name="Gilroy R."/>
            <person name="Ravi A."/>
            <person name="Getino M."/>
            <person name="Pursley I."/>
            <person name="Horton D.L."/>
            <person name="Alikhan N.F."/>
            <person name="Baker D."/>
            <person name="Gharbi K."/>
            <person name="Hall N."/>
            <person name="Watson M."/>
            <person name="Adriaenssens E.M."/>
            <person name="Foster-Nyarko E."/>
            <person name="Jarju S."/>
            <person name="Secka A."/>
            <person name="Antonio M."/>
            <person name="Oren A."/>
            <person name="Chaudhuri R.R."/>
            <person name="La Ragione R."/>
            <person name="Hildebrand F."/>
            <person name="Pallen M.J."/>
        </authorList>
    </citation>
    <scope>NUCLEOTIDE SEQUENCE</scope>
    <source>
        <strain evidence="22">10192</strain>
    </source>
</reference>
<evidence type="ECO:0000256" key="18">
    <source>
        <dbReference type="ARBA" id="ARBA00023285"/>
    </source>
</evidence>
<evidence type="ECO:0000259" key="20">
    <source>
        <dbReference type="Pfam" id="PF01761"/>
    </source>
</evidence>
<keyword evidence="15" id="KW-0520">NAD</keyword>
<evidence type="ECO:0000313" key="23">
    <source>
        <dbReference type="Proteomes" id="UP000823632"/>
    </source>
</evidence>
<keyword evidence="16" id="KW-0057">Aromatic amino acid biosynthesis</keyword>
<dbReference type="Gene3D" id="1.20.1090.10">
    <property type="entry name" value="Dehydroquinate synthase-like - alpha domain"/>
    <property type="match status" value="1"/>
</dbReference>
<comment type="pathway">
    <text evidence="6">Metabolic intermediate biosynthesis; chorismate biosynthesis; chorismate from D-erythrose 4-phosphate and phosphoenolpyruvate: step 2/7.</text>
</comment>
<dbReference type="GO" id="GO:0009423">
    <property type="term" value="P:chorismate biosynthetic process"/>
    <property type="evidence" value="ECO:0007669"/>
    <property type="project" value="UniProtKB-UniRule"/>
</dbReference>
<evidence type="ECO:0000256" key="4">
    <source>
        <dbReference type="ARBA" id="ARBA00001947"/>
    </source>
</evidence>
<evidence type="ECO:0000256" key="5">
    <source>
        <dbReference type="ARBA" id="ARBA00004496"/>
    </source>
</evidence>
<comment type="cofactor">
    <cofactor evidence="4">
        <name>Zn(2+)</name>
        <dbReference type="ChEBI" id="CHEBI:29105"/>
    </cofactor>
</comment>
<evidence type="ECO:0000256" key="15">
    <source>
        <dbReference type="ARBA" id="ARBA00023027"/>
    </source>
</evidence>
<comment type="catalytic activity">
    <reaction evidence="1">
        <text>7-phospho-2-dehydro-3-deoxy-D-arabino-heptonate = 3-dehydroquinate + phosphate</text>
        <dbReference type="Rhea" id="RHEA:21968"/>
        <dbReference type="ChEBI" id="CHEBI:32364"/>
        <dbReference type="ChEBI" id="CHEBI:43474"/>
        <dbReference type="ChEBI" id="CHEBI:58394"/>
        <dbReference type="EC" id="4.2.3.4"/>
    </reaction>
</comment>
<keyword evidence="11" id="KW-0028">Amino-acid biosynthesis</keyword>
<dbReference type="GO" id="GO:0008652">
    <property type="term" value="P:amino acid biosynthetic process"/>
    <property type="evidence" value="ECO:0007669"/>
    <property type="project" value="UniProtKB-KW"/>
</dbReference>
<keyword evidence="12" id="KW-0479">Metal-binding</keyword>
<dbReference type="CDD" id="cd08195">
    <property type="entry name" value="DHQS"/>
    <property type="match status" value="1"/>
</dbReference>
<evidence type="ECO:0000256" key="17">
    <source>
        <dbReference type="ARBA" id="ARBA00023239"/>
    </source>
</evidence>
<dbReference type="InterPro" id="IPR056179">
    <property type="entry name" value="DHQS_C"/>
</dbReference>
<feature type="domain" description="3-dehydroquinate synthase C-terminal" evidence="21">
    <location>
        <begin position="178"/>
        <end position="327"/>
    </location>
</feature>
<reference evidence="22" key="1">
    <citation type="submission" date="2020-10" db="EMBL/GenBank/DDBJ databases">
        <authorList>
            <person name="Gilroy R."/>
        </authorList>
    </citation>
    <scope>NUCLEOTIDE SEQUENCE</scope>
    <source>
        <strain evidence="22">10192</strain>
    </source>
</reference>
<dbReference type="AlphaFoldDB" id="A0A9D9DTA4"/>
<comment type="caution">
    <text evidence="22">The sequence shown here is derived from an EMBL/GenBank/DDBJ whole genome shotgun (WGS) entry which is preliminary data.</text>
</comment>
<dbReference type="Proteomes" id="UP000823632">
    <property type="component" value="Unassembled WGS sequence"/>
</dbReference>
<evidence type="ECO:0000259" key="21">
    <source>
        <dbReference type="Pfam" id="PF24621"/>
    </source>
</evidence>
<evidence type="ECO:0000313" key="22">
    <source>
        <dbReference type="EMBL" id="MBO8430904.1"/>
    </source>
</evidence>
<evidence type="ECO:0000256" key="8">
    <source>
        <dbReference type="ARBA" id="ARBA00013031"/>
    </source>
</evidence>
<keyword evidence="13" id="KW-0547">Nucleotide-binding</keyword>
<dbReference type="Gene3D" id="3.40.50.1970">
    <property type="match status" value="1"/>
</dbReference>
<dbReference type="GO" id="GO:0046872">
    <property type="term" value="F:metal ion binding"/>
    <property type="evidence" value="ECO:0007669"/>
    <property type="project" value="UniProtKB-KW"/>
</dbReference>
<comment type="subcellular location">
    <subcellularLocation>
        <location evidence="5">Cytoplasm</location>
    </subcellularLocation>
</comment>
<dbReference type="InterPro" id="IPR030963">
    <property type="entry name" value="DHQ_synth_fam"/>
</dbReference>
<evidence type="ECO:0000256" key="14">
    <source>
        <dbReference type="ARBA" id="ARBA00022833"/>
    </source>
</evidence>
<evidence type="ECO:0000256" key="3">
    <source>
        <dbReference type="ARBA" id="ARBA00001941"/>
    </source>
</evidence>
<dbReference type="GO" id="GO:0000166">
    <property type="term" value="F:nucleotide binding"/>
    <property type="evidence" value="ECO:0007669"/>
    <property type="project" value="UniProtKB-KW"/>
</dbReference>
<evidence type="ECO:0000256" key="7">
    <source>
        <dbReference type="ARBA" id="ARBA00005412"/>
    </source>
</evidence>
<evidence type="ECO:0000256" key="13">
    <source>
        <dbReference type="ARBA" id="ARBA00022741"/>
    </source>
</evidence>
<accession>A0A9D9DTA4</accession>
<dbReference type="InterPro" id="IPR016037">
    <property type="entry name" value="DHQ_synth_AroB"/>
</dbReference>
<dbReference type="PIRSF" id="PIRSF001455">
    <property type="entry name" value="DHQ_synth"/>
    <property type="match status" value="1"/>
</dbReference>
<name>A0A9D9DTA4_9BACT</name>
<dbReference type="GO" id="GO:0003856">
    <property type="term" value="F:3-dehydroquinate synthase activity"/>
    <property type="evidence" value="ECO:0007669"/>
    <property type="project" value="UniProtKB-UniRule"/>
</dbReference>
<sequence>MVNVSIKIREKEKSYPVIISRNDVSEIKEKIHKYTRGKKILVVISEKVNRLYGKKLGFQKDEIFVLKDGEEQKNFKNYKKILQKALKLQLTRNDTIIAIGGGVAGDITGFAASTYMRGIDYIQIPTTLLACVDSSVGGKTGIDTDFGKNLIGSFYQPKAVLIYTDFLKTLDDRQFKTGLGEVVKYTFIEKSCKCEEELNLTNFLNENTQNVLAGNPEILTQLIEICIKLKASVVEHDEKESGLRKILNFGHTYGHAVEKFTKYKKYTHGEAVVKGMEFAFNLAVKKNLIDVNYKYFADDVIKKFHFRKIPDYPLEKLITIMKMDKKAEFDKITFILPTDYSQVAEYKLSEDELK</sequence>
<organism evidence="22 23">
    <name type="scientific">Candidatus Scatousia excrementipullorum</name>
    <dbReference type="NCBI Taxonomy" id="2840936"/>
    <lineage>
        <taxon>Bacteria</taxon>
        <taxon>Candidatus Scatousia</taxon>
    </lineage>
</organism>
<protein>
    <recommendedName>
        <fullName evidence="9 19">3-dehydroquinate synthase</fullName>
        <ecNumber evidence="8 19">4.2.3.4</ecNumber>
    </recommendedName>
</protein>
<comment type="similarity">
    <text evidence="7">Belongs to the sugar phosphate cyclases superfamily. Dehydroquinate synthase family.</text>
</comment>
<evidence type="ECO:0000256" key="9">
    <source>
        <dbReference type="ARBA" id="ARBA00017684"/>
    </source>
</evidence>
<dbReference type="GO" id="GO:0005737">
    <property type="term" value="C:cytoplasm"/>
    <property type="evidence" value="ECO:0007669"/>
    <property type="project" value="UniProtKB-SubCell"/>
</dbReference>
<proteinExistence type="inferred from homology"/>
<dbReference type="NCBIfam" id="TIGR01357">
    <property type="entry name" value="aroB"/>
    <property type="match status" value="1"/>
</dbReference>